<gene>
    <name evidence="2" type="ORF">EG346_09675</name>
</gene>
<keyword evidence="1" id="KW-0732">Signal</keyword>
<dbReference type="RefSeq" id="WP_123878245.1">
    <property type="nucleotide sequence ID" value="NZ_CP033920.1"/>
</dbReference>
<name>A0A3G6LYK8_CHRCU</name>
<dbReference type="SUPFAM" id="SSF56496">
    <property type="entry name" value="Fibrinogen C-terminal domain-like"/>
    <property type="match status" value="1"/>
</dbReference>
<evidence type="ECO:0000313" key="2">
    <source>
        <dbReference type="EMBL" id="AZA48431.1"/>
    </source>
</evidence>
<keyword evidence="3" id="KW-1185">Reference proteome</keyword>
<dbReference type="EMBL" id="CP033920">
    <property type="protein sequence ID" value="AZA48431.1"/>
    <property type="molecule type" value="Genomic_DNA"/>
</dbReference>
<dbReference type="KEGG" id="ccau:EG346_09675"/>
<dbReference type="Gene3D" id="2.60.120.1000">
    <property type="match status" value="1"/>
</dbReference>
<dbReference type="OrthoDB" id="1215330at2"/>
<feature type="chain" id="PRO_5018187031" evidence="1">
    <location>
        <begin position="21"/>
        <end position="603"/>
    </location>
</feature>
<dbReference type="AlphaFoldDB" id="A0A3G6LYK8"/>
<sequence>MKNKTFYLFLLLCFSARIFSQVGINTTSPNPKSALDVISKNNNTGVLIPRLTTVERDAIGAASTEDGLTIYNTDEKCYNYYQSTNTAWLSLCGTYQKAVYTTDCTNIKVFGTYTQGTSLNTSNYITMPITVAKAGTYNIVAKTTNGYYFEKSGVFPNTGTFTITLDGSGAPSTGPQTNTLSFVYDGLTDTACTTKTVSVLGSQVSYGINCNGAVVNGTYNKGVQLVYDDNTVTITLSNVDTSGTVSINSSTNNGVNFTTTESINPSSTNITLHGVGTPTSAGTYTYTFTTNGANPQTCTFSVTFETNLGTFANPANRCLEIYNDGKRTDGEYFIKGSGSDVVKTYCDMTNGGYTLIQSYSEKALLTDNDNDLRNNQNLNWNGNKNYTAAVGASGIVTYRNFLLPLVVRQQVRSNTTGNLYRVRIVEDAVNLNTNGDAWAKNNYAVFDLSTAGSNDFIGNVWTSTQVKITSKLFGKNYNTTGLTSGNYVTFDGQSWNYAETYNIGNAKVISHQSNPPNYAFTYTNTNGSTTSSNLVGLDDIWGPYSDSTFNHHIGKCRPTLNGTTGIGDDYQGVVECNGGLNVIYRTPHSFNGGEGRYVQWFVK</sequence>
<dbReference type="InterPro" id="IPR036056">
    <property type="entry name" value="Fibrinogen-like_C"/>
</dbReference>
<organism evidence="2 3">
    <name type="scientific">Chryseobacterium carnipullorum</name>
    <dbReference type="NCBI Taxonomy" id="1124835"/>
    <lineage>
        <taxon>Bacteria</taxon>
        <taxon>Pseudomonadati</taxon>
        <taxon>Bacteroidota</taxon>
        <taxon>Flavobacteriia</taxon>
        <taxon>Flavobacteriales</taxon>
        <taxon>Weeksellaceae</taxon>
        <taxon>Chryseobacterium group</taxon>
        <taxon>Chryseobacterium</taxon>
    </lineage>
</organism>
<dbReference type="Proteomes" id="UP000273270">
    <property type="component" value="Chromosome"/>
</dbReference>
<reference evidence="3" key="1">
    <citation type="submission" date="2018-11" db="EMBL/GenBank/DDBJ databases">
        <title>Proposal to divide the Flavobacteriaceae and reorganize its genera based on Amino Acid Identity values calculated from whole genome sequences.</title>
        <authorList>
            <person name="Nicholson A.C."/>
            <person name="Gulvik C.A."/>
            <person name="Whitney A.M."/>
            <person name="Humrighouse B.W."/>
            <person name="Bell M."/>
            <person name="Holmes B."/>
            <person name="Steigerwalt A.G."/>
            <person name="Villarma A."/>
            <person name="Sheth M."/>
            <person name="Batra D."/>
            <person name="Pryor J."/>
            <person name="Bernardet J.-F."/>
            <person name="Hugo C."/>
            <person name="Kampfer P."/>
            <person name="Newman J."/>
            <person name="McQuiston J.R."/>
        </authorList>
    </citation>
    <scope>NUCLEOTIDE SEQUENCE [LARGE SCALE GENOMIC DNA]</scope>
    <source>
        <strain evidence="3">G0188</strain>
    </source>
</reference>
<evidence type="ECO:0000313" key="3">
    <source>
        <dbReference type="Proteomes" id="UP000273270"/>
    </source>
</evidence>
<proteinExistence type="predicted"/>
<evidence type="ECO:0000256" key="1">
    <source>
        <dbReference type="SAM" id="SignalP"/>
    </source>
</evidence>
<protein>
    <submittedName>
        <fullName evidence="2">Uncharacterized protein</fullName>
    </submittedName>
</protein>
<accession>A0A3G6LYK8</accession>
<feature type="signal peptide" evidence="1">
    <location>
        <begin position="1"/>
        <end position="20"/>
    </location>
</feature>